<reference evidence="1 2" key="1">
    <citation type="submission" date="2018-10" db="EMBL/GenBank/DDBJ databases">
        <title>A high-quality apple genome assembly.</title>
        <authorList>
            <person name="Hu J."/>
        </authorList>
    </citation>
    <scope>NUCLEOTIDE SEQUENCE [LARGE SCALE GENOMIC DNA]</scope>
    <source>
        <strain evidence="2">cv. HFTH1</strain>
        <tissue evidence="1">Young leaf</tissue>
    </source>
</reference>
<keyword evidence="2" id="KW-1185">Reference proteome</keyword>
<dbReference type="AlphaFoldDB" id="A0A498HJ52"/>
<proteinExistence type="predicted"/>
<protein>
    <submittedName>
        <fullName evidence="1">Uncharacterized protein</fullName>
    </submittedName>
</protein>
<organism evidence="1 2">
    <name type="scientific">Malus domestica</name>
    <name type="common">Apple</name>
    <name type="synonym">Pyrus malus</name>
    <dbReference type="NCBI Taxonomy" id="3750"/>
    <lineage>
        <taxon>Eukaryota</taxon>
        <taxon>Viridiplantae</taxon>
        <taxon>Streptophyta</taxon>
        <taxon>Embryophyta</taxon>
        <taxon>Tracheophyta</taxon>
        <taxon>Spermatophyta</taxon>
        <taxon>Magnoliopsida</taxon>
        <taxon>eudicotyledons</taxon>
        <taxon>Gunneridae</taxon>
        <taxon>Pentapetalae</taxon>
        <taxon>rosids</taxon>
        <taxon>fabids</taxon>
        <taxon>Rosales</taxon>
        <taxon>Rosaceae</taxon>
        <taxon>Amygdaloideae</taxon>
        <taxon>Maleae</taxon>
        <taxon>Malus</taxon>
    </lineage>
</organism>
<dbReference type="STRING" id="3750.A0A498HJ52"/>
<gene>
    <name evidence="1" type="ORF">DVH24_013476</name>
</gene>
<dbReference type="Proteomes" id="UP000290289">
    <property type="component" value="Chromosome 16"/>
</dbReference>
<name>A0A498HJ52_MALDO</name>
<evidence type="ECO:0000313" key="2">
    <source>
        <dbReference type="Proteomes" id="UP000290289"/>
    </source>
</evidence>
<comment type="caution">
    <text evidence="1">The sequence shown here is derived from an EMBL/GenBank/DDBJ whole genome shotgun (WGS) entry which is preliminary data.</text>
</comment>
<dbReference type="EMBL" id="RDQH01000342">
    <property type="protein sequence ID" value="RXH70730.1"/>
    <property type="molecule type" value="Genomic_DNA"/>
</dbReference>
<evidence type="ECO:0000313" key="1">
    <source>
        <dbReference type="EMBL" id="RXH70730.1"/>
    </source>
</evidence>
<accession>A0A498HJ52</accession>
<sequence length="194" mass="21192">MPFGLILGSDSSSMDEPCEGTLRFSRHWILINVCVTQADILASAFSTTAHSLPRFGTALAACIETMSNQLLCLKAFRGELASFGFEWHFIPNHNLSADSLTSVGSDLHLVSPKLYPGHGSITQVLPLPMSRLLILQQACGQSLRLLPLLDSLRLEHKLVMFLAIGLSPSRVQYSIASPSSTTLVFHSHNLVFMV</sequence>